<name>A0A382R4W1_9ZZZZ</name>
<feature type="non-terminal residue" evidence="1">
    <location>
        <position position="1"/>
    </location>
</feature>
<protein>
    <submittedName>
        <fullName evidence="1">Uncharacterized protein</fullName>
    </submittedName>
</protein>
<feature type="non-terminal residue" evidence="1">
    <location>
        <position position="232"/>
    </location>
</feature>
<reference evidence="1" key="1">
    <citation type="submission" date="2018-05" db="EMBL/GenBank/DDBJ databases">
        <authorList>
            <person name="Lanie J.A."/>
            <person name="Ng W.-L."/>
            <person name="Kazmierczak K.M."/>
            <person name="Andrzejewski T.M."/>
            <person name="Davidsen T.M."/>
            <person name="Wayne K.J."/>
            <person name="Tettelin H."/>
            <person name="Glass J.I."/>
            <person name="Rusch D."/>
            <person name="Podicherti R."/>
            <person name="Tsui H.-C.T."/>
            <person name="Winkler M.E."/>
        </authorList>
    </citation>
    <scope>NUCLEOTIDE SEQUENCE</scope>
</reference>
<sequence>VDEASSWNYEDWSELLFQTFFSEENGGEDILFAIDDPVLAKISALSEEGEDGGADSLARAVKSKISNRWRLGNISPAVRAWERERKGAHPALPVLALTILAASRMAADGNYAAHNYYVPLRRLLDPHDSGRGAPGDFPTEILGLWTSVRGWSEVDLEGRYGILKADMTGGHFPYIAPALQHAFLRNSDLHRLDAFFRVLGLEPASEPPVGSELRRALKSWTSNKDETWARRL</sequence>
<accession>A0A382R4W1</accession>
<proteinExistence type="predicted"/>
<dbReference type="AlphaFoldDB" id="A0A382R4W1"/>
<dbReference type="EMBL" id="UINC01118805">
    <property type="protein sequence ID" value="SVC92182.1"/>
    <property type="molecule type" value="Genomic_DNA"/>
</dbReference>
<gene>
    <name evidence="1" type="ORF">METZ01_LOCUS345036</name>
</gene>
<evidence type="ECO:0000313" key="1">
    <source>
        <dbReference type="EMBL" id="SVC92182.1"/>
    </source>
</evidence>
<organism evidence="1">
    <name type="scientific">marine metagenome</name>
    <dbReference type="NCBI Taxonomy" id="408172"/>
    <lineage>
        <taxon>unclassified sequences</taxon>
        <taxon>metagenomes</taxon>
        <taxon>ecological metagenomes</taxon>
    </lineage>
</organism>